<name>A0A5C5G4J4_9BASI</name>
<evidence type="ECO:0000313" key="1">
    <source>
        <dbReference type="EMBL" id="TNY23446.1"/>
    </source>
</evidence>
<organism evidence="1 2">
    <name type="scientific">Rhodotorula diobovata</name>
    <dbReference type="NCBI Taxonomy" id="5288"/>
    <lineage>
        <taxon>Eukaryota</taxon>
        <taxon>Fungi</taxon>
        <taxon>Dikarya</taxon>
        <taxon>Basidiomycota</taxon>
        <taxon>Pucciniomycotina</taxon>
        <taxon>Microbotryomycetes</taxon>
        <taxon>Sporidiobolales</taxon>
        <taxon>Sporidiobolaceae</taxon>
        <taxon>Rhodotorula</taxon>
    </lineage>
</organism>
<dbReference type="Gene3D" id="3.80.10.10">
    <property type="entry name" value="Ribonuclease Inhibitor"/>
    <property type="match status" value="1"/>
</dbReference>
<protein>
    <recommendedName>
        <fullName evidence="3">Proteophosphoglycan ppg4</fullName>
    </recommendedName>
</protein>
<accession>A0A5C5G4J4</accession>
<sequence length="316" mass="35468">MHVECKRGLGPSPSRGRLHVNGVHILRVSHPPTFYGGPLERVLAPLSLTDFDALRDLRLVRVSGVQLKQISRFSELRVLVLDQVAFRAVAPFMARRLEHLTMNYCGEFVDFDQPELLTCAGLPALRHLYLLRLPKRTRRRQLAAPGLLHQVETLGFDYLDDMVRSGSWAALGLDAASLDKTLFDCGAAQVDFFARRFTGLRHLRIYHVASYSVDLFTWVAQQYADLARDLAAGNLPDLQTLYLSGTLDVSHGMLPRKLVDAIRSVIDECAAATVAVVFEKLGFDALFKMTGEERFSPQFAARCRLIRAECEQTKKV</sequence>
<reference evidence="1 2" key="1">
    <citation type="submission" date="2019-03" db="EMBL/GenBank/DDBJ databases">
        <title>Rhodosporidium diobovatum UCD-FST 08-225 genome sequencing, assembly, and annotation.</title>
        <authorList>
            <person name="Fakankun I.U."/>
            <person name="Fristensky B."/>
            <person name="Levin D.B."/>
        </authorList>
    </citation>
    <scope>NUCLEOTIDE SEQUENCE [LARGE SCALE GENOMIC DNA]</scope>
    <source>
        <strain evidence="1 2">UCD-FST 08-225</strain>
    </source>
</reference>
<comment type="caution">
    <text evidence="1">The sequence shown here is derived from an EMBL/GenBank/DDBJ whole genome shotgun (WGS) entry which is preliminary data.</text>
</comment>
<dbReference type="SUPFAM" id="SSF52047">
    <property type="entry name" value="RNI-like"/>
    <property type="match status" value="1"/>
</dbReference>
<dbReference type="AlphaFoldDB" id="A0A5C5G4J4"/>
<evidence type="ECO:0008006" key="3">
    <source>
        <dbReference type="Google" id="ProtNLM"/>
    </source>
</evidence>
<dbReference type="InterPro" id="IPR032675">
    <property type="entry name" value="LRR_dom_sf"/>
</dbReference>
<dbReference type="Proteomes" id="UP000311382">
    <property type="component" value="Unassembled WGS sequence"/>
</dbReference>
<gene>
    <name evidence="1" type="ORF">DMC30DRAFT_389531</name>
</gene>
<proteinExistence type="predicted"/>
<dbReference type="EMBL" id="SOZI01000011">
    <property type="protein sequence ID" value="TNY23446.1"/>
    <property type="molecule type" value="Genomic_DNA"/>
</dbReference>
<evidence type="ECO:0000313" key="2">
    <source>
        <dbReference type="Proteomes" id="UP000311382"/>
    </source>
</evidence>
<keyword evidence="2" id="KW-1185">Reference proteome</keyword>